<protein>
    <submittedName>
        <fullName evidence="1">Uncharacterized protein</fullName>
    </submittedName>
</protein>
<comment type="caution">
    <text evidence="1">The sequence shown here is derived from an EMBL/GenBank/DDBJ whole genome shotgun (WGS) entry which is preliminary data.</text>
</comment>
<reference evidence="1" key="1">
    <citation type="submission" date="2022-07" db="EMBL/GenBank/DDBJ databases">
        <title>Phylogenomic reconstructions and comparative analyses of Kickxellomycotina fungi.</title>
        <authorList>
            <person name="Reynolds N.K."/>
            <person name="Stajich J.E."/>
            <person name="Barry K."/>
            <person name="Grigoriev I.V."/>
            <person name="Crous P."/>
            <person name="Smith M.E."/>
        </authorList>
    </citation>
    <scope>NUCLEOTIDE SEQUENCE</scope>
    <source>
        <strain evidence="1">NBRC 32514</strain>
    </source>
</reference>
<evidence type="ECO:0000313" key="2">
    <source>
        <dbReference type="Proteomes" id="UP001149813"/>
    </source>
</evidence>
<sequence>MDADIADGVQRSSRAGRWHADRQLVPDEATGASIALYRSILSNAATDKFTRLSILAKLASLLDLLPAIRAFDLKKSNSTCGVSTYDLALDRAGVYRDLAATQRMVGDIHSSAHMYDRAAALLEALVRKMSVEREVPDGIEDIRTCANDTLLHVLDEWIDVERSLGRNGKSDKLRQRAEKWKTKRGEQ</sequence>
<keyword evidence="2" id="KW-1185">Reference proteome</keyword>
<dbReference type="AlphaFoldDB" id="A0A9W8CR37"/>
<organism evidence="1 2">
    <name type="scientific">Coemansia erecta</name>
    <dbReference type="NCBI Taxonomy" id="147472"/>
    <lineage>
        <taxon>Eukaryota</taxon>
        <taxon>Fungi</taxon>
        <taxon>Fungi incertae sedis</taxon>
        <taxon>Zoopagomycota</taxon>
        <taxon>Kickxellomycotina</taxon>
        <taxon>Kickxellomycetes</taxon>
        <taxon>Kickxellales</taxon>
        <taxon>Kickxellaceae</taxon>
        <taxon>Coemansia</taxon>
    </lineage>
</organism>
<proteinExistence type="predicted"/>
<evidence type="ECO:0000313" key="1">
    <source>
        <dbReference type="EMBL" id="KAJ1723115.1"/>
    </source>
</evidence>
<dbReference type="Proteomes" id="UP001149813">
    <property type="component" value="Unassembled WGS sequence"/>
</dbReference>
<gene>
    <name evidence="1" type="ORF">LPJ53_002520</name>
</gene>
<name>A0A9W8CR37_9FUNG</name>
<dbReference type="OrthoDB" id="5543512at2759"/>
<dbReference type="EMBL" id="JANBOJ010000080">
    <property type="protein sequence ID" value="KAJ1723115.1"/>
    <property type="molecule type" value="Genomic_DNA"/>
</dbReference>
<accession>A0A9W8CR37</accession>